<dbReference type="EMBL" id="BKAJ01000095">
    <property type="protein sequence ID" value="GEP58150.1"/>
    <property type="molecule type" value="Genomic_DNA"/>
</dbReference>
<dbReference type="AlphaFoldDB" id="A0A512NGS5"/>
<dbReference type="RefSeq" id="WP_147153115.1">
    <property type="nucleotide sequence ID" value="NZ_BKAJ01000095.1"/>
</dbReference>
<protein>
    <recommendedName>
        <fullName evidence="4">DUF992 domain-containing protein</fullName>
    </recommendedName>
</protein>
<dbReference type="InterPro" id="IPR009333">
    <property type="entry name" value="DUF992"/>
</dbReference>
<evidence type="ECO:0000256" key="1">
    <source>
        <dbReference type="SAM" id="SignalP"/>
    </source>
</evidence>
<proteinExistence type="predicted"/>
<keyword evidence="3" id="KW-1185">Reference proteome</keyword>
<evidence type="ECO:0000313" key="2">
    <source>
        <dbReference type="EMBL" id="GEP58150.1"/>
    </source>
</evidence>
<keyword evidence="1" id="KW-0732">Signal</keyword>
<reference evidence="2 3" key="1">
    <citation type="submission" date="2019-07" db="EMBL/GenBank/DDBJ databases">
        <title>Whole genome shotgun sequence of Reyranella soli NBRC 108950.</title>
        <authorList>
            <person name="Hosoyama A."/>
            <person name="Uohara A."/>
            <person name="Ohji S."/>
            <person name="Ichikawa N."/>
        </authorList>
    </citation>
    <scope>NUCLEOTIDE SEQUENCE [LARGE SCALE GENOMIC DNA]</scope>
    <source>
        <strain evidence="2 3">NBRC 108950</strain>
    </source>
</reference>
<gene>
    <name evidence="2" type="ORF">RSO01_53160</name>
</gene>
<accession>A0A512NGS5</accession>
<evidence type="ECO:0008006" key="4">
    <source>
        <dbReference type="Google" id="ProtNLM"/>
    </source>
</evidence>
<feature type="signal peptide" evidence="1">
    <location>
        <begin position="1"/>
        <end position="19"/>
    </location>
</feature>
<dbReference type="Pfam" id="PF06186">
    <property type="entry name" value="DUF992"/>
    <property type="match status" value="1"/>
</dbReference>
<feature type="chain" id="PRO_5022059517" description="DUF992 domain-containing protein" evidence="1">
    <location>
        <begin position="20"/>
        <end position="170"/>
    </location>
</feature>
<name>A0A512NGS5_9HYPH</name>
<sequence length="170" mass="17460">MKLIAKAAVAATLAATVGACNMSQSTPQQLNTTNANSRIYIGSLSCNVGGSTGYVLASRKTLDCVFLGKDGIQSAQYTGTIDKVGIDIGYTKAVHTIWRVYSLGSDRGPSDLSGTYVGEQGTVAAGQQAGGNWIYGGPNAEIGMVSSGVIQDAGYNLATGIAGMTIKLKR</sequence>
<evidence type="ECO:0000313" key="3">
    <source>
        <dbReference type="Proteomes" id="UP000321058"/>
    </source>
</evidence>
<dbReference type="OrthoDB" id="7362478at2"/>
<organism evidence="2 3">
    <name type="scientific">Reyranella soli</name>
    <dbReference type="NCBI Taxonomy" id="1230389"/>
    <lineage>
        <taxon>Bacteria</taxon>
        <taxon>Pseudomonadati</taxon>
        <taxon>Pseudomonadota</taxon>
        <taxon>Alphaproteobacteria</taxon>
        <taxon>Hyphomicrobiales</taxon>
        <taxon>Reyranellaceae</taxon>
        <taxon>Reyranella</taxon>
    </lineage>
</organism>
<dbReference type="PROSITE" id="PS51257">
    <property type="entry name" value="PROKAR_LIPOPROTEIN"/>
    <property type="match status" value="1"/>
</dbReference>
<comment type="caution">
    <text evidence="2">The sequence shown here is derived from an EMBL/GenBank/DDBJ whole genome shotgun (WGS) entry which is preliminary data.</text>
</comment>
<dbReference type="Proteomes" id="UP000321058">
    <property type="component" value="Unassembled WGS sequence"/>
</dbReference>